<dbReference type="OrthoDB" id="2489782at2"/>
<sequence>MRGLLNKSVSGLLVLLLAFAGLLGLPALEGGKAYAAPTAEYPVTYGTKESKSSPKMDGNLIVWSSSSNIHMYDTSGKQGRRLTTSGQAYTPDVSGNKIVWSENRGVTMDLYLYDASNGTETRLTNSDAIYESSPLIDGNFIVYRINNGIYLYDIDKATSKKINTNPDNDFSVQTGHALSGDRVVWYEKRYNPGTSKYESAIYVYTISENKTETIATGTNQQNPAVHGSKIVWEDTRSDSEYYSTVYLYDLDLNQGKFLQHSGSGQQYPVIYNNRVAWIDNRGADAQVYMYNLDTSSGAAITTSNDQKSSVDMHGDTLVWSSGSNLYASANIGPSVTDAVNDAADTAAMKDLLEYTGSGFTLGVYSKWKSNDQTAVVSHVFSIRPYGGYGSAADVQLAFDAAIVNQTPLANVNAAGDATALGNALGNTLLQLDLTAYNALSVADRDAALHTMLAKRNYGGYKSQAEVQTALLAGVRAWTNASWKYAGEQGLNGWFGDVAADRTGKLYVAYQDNDHEEKATVRTLNGTSWQAVGGAGFTEGSAGSAMALAFDSGNRPYLAFADGSNGKKVTVKKFDGTAWQTVGSAGISQSNPFYLSIVIGAGDVPYVAWSVTQGSSPAIVKKWDGTAWVNAGNGNLSSNDASYIHLAADGNGVVYGAYRHSKLNDVNDGKAIVKKLVGSDWVQVGTPGDMSNAYYLDFVLSDSGIPYIAYRDTQDSYKMTLLKYTNDTWSKVDSTNPPKGGRPQFSLSIHNETPYVVVSDDEPRLSVLRLESGTWSKAGSTEFTDGAVDEEAQKLVFVGDTAYLGFLTRYGMISNRTTVMTNDSLNTVPTTILGSIGNQTLTLLKAGYEAGKQEARSIAAVRDGTGDLANLQVSLSGTNAGDFVLSKLTGKTLTQNTAMRSFTVKAKDGLAAGTYSATVTVTADQAAPVSFTVTQQVTVLKGDVNGDGKVTPADALYITKYTQGLIQLTNDQKAILDMNDDSKVDADDLKIIMNIYLGVAG</sequence>
<dbReference type="SUPFAM" id="SSF89372">
    <property type="entry name" value="Fucose-specific lectin"/>
    <property type="match status" value="1"/>
</dbReference>
<dbReference type="EMBL" id="VDCQ01000074">
    <property type="protein sequence ID" value="TNJ61557.1"/>
    <property type="molecule type" value="Genomic_DNA"/>
</dbReference>
<dbReference type="SUPFAM" id="SSF69304">
    <property type="entry name" value="Tricorn protease N-terminal domain"/>
    <property type="match status" value="1"/>
</dbReference>
<evidence type="ECO:0000313" key="2">
    <source>
        <dbReference type="EMBL" id="TNJ61557.1"/>
    </source>
</evidence>
<dbReference type="PROSITE" id="PS51766">
    <property type="entry name" value="DOCKERIN"/>
    <property type="match status" value="1"/>
</dbReference>
<dbReference type="PANTHER" id="PTHR36842">
    <property type="entry name" value="PROTEIN TOLB HOMOLOG"/>
    <property type="match status" value="1"/>
</dbReference>
<dbReference type="GO" id="GO:0004553">
    <property type="term" value="F:hydrolase activity, hydrolyzing O-glycosyl compounds"/>
    <property type="evidence" value="ECO:0007669"/>
    <property type="project" value="InterPro"/>
</dbReference>
<accession>A0A5C4T0I8</accession>
<gene>
    <name evidence="2" type="ORF">FE784_34350</name>
</gene>
<dbReference type="Gene3D" id="1.10.1330.10">
    <property type="entry name" value="Dockerin domain"/>
    <property type="match status" value="1"/>
</dbReference>
<dbReference type="CDD" id="cd14256">
    <property type="entry name" value="Dockerin_I"/>
    <property type="match status" value="1"/>
</dbReference>
<protein>
    <recommendedName>
        <fullName evidence="1">Dockerin domain-containing protein</fullName>
    </recommendedName>
</protein>
<keyword evidence="3" id="KW-1185">Reference proteome</keyword>
<evidence type="ECO:0000259" key="1">
    <source>
        <dbReference type="PROSITE" id="PS51766"/>
    </source>
</evidence>
<dbReference type="Pfam" id="PF00404">
    <property type="entry name" value="Dockerin_1"/>
    <property type="match status" value="1"/>
</dbReference>
<dbReference type="NCBIfam" id="TIGR04275">
    <property type="entry name" value="beta_prop_Msarc"/>
    <property type="match status" value="2"/>
</dbReference>
<dbReference type="InterPro" id="IPR002105">
    <property type="entry name" value="Dockerin_1_rpt"/>
</dbReference>
<dbReference type="PANTHER" id="PTHR36842:SF1">
    <property type="entry name" value="PROTEIN TOLB"/>
    <property type="match status" value="1"/>
</dbReference>
<dbReference type="RefSeq" id="WP_139606769.1">
    <property type="nucleotide sequence ID" value="NZ_VDCQ01000074.1"/>
</dbReference>
<dbReference type="SUPFAM" id="SSF63446">
    <property type="entry name" value="Type I dockerin domain"/>
    <property type="match status" value="1"/>
</dbReference>
<organism evidence="2 3">
    <name type="scientific">Paenibacillus hemerocallicola</name>
    <dbReference type="NCBI Taxonomy" id="1172614"/>
    <lineage>
        <taxon>Bacteria</taxon>
        <taxon>Bacillati</taxon>
        <taxon>Bacillota</taxon>
        <taxon>Bacilli</taxon>
        <taxon>Bacillales</taxon>
        <taxon>Paenibacillaceae</taxon>
        <taxon>Paenibacillus</taxon>
    </lineage>
</organism>
<evidence type="ECO:0000313" key="3">
    <source>
        <dbReference type="Proteomes" id="UP000307943"/>
    </source>
</evidence>
<proteinExistence type="predicted"/>
<dbReference type="InterPro" id="IPR027618">
    <property type="entry name" value="Beta_prop_Msarc"/>
</dbReference>
<name>A0A5C4T0I8_9BACL</name>
<dbReference type="SUPFAM" id="SSF82171">
    <property type="entry name" value="DPP6 N-terminal domain-like"/>
    <property type="match status" value="1"/>
</dbReference>
<feature type="domain" description="Dockerin" evidence="1">
    <location>
        <begin position="936"/>
        <end position="1000"/>
    </location>
</feature>
<dbReference type="InterPro" id="IPR016134">
    <property type="entry name" value="Dockerin_dom"/>
</dbReference>
<dbReference type="AlphaFoldDB" id="A0A5C4T0I8"/>
<dbReference type="InterPro" id="IPR036439">
    <property type="entry name" value="Dockerin_dom_sf"/>
</dbReference>
<dbReference type="InterPro" id="IPR011042">
    <property type="entry name" value="6-blade_b-propeller_TolB-like"/>
</dbReference>
<dbReference type="GO" id="GO:0000272">
    <property type="term" value="P:polysaccharide catabolic process"/>
    <property type="evidence" value="ECO:0007669"/>
    <property type="project" value="InterPro"/>
</dbReference>
<comment type="caution">
    <text evidence="2">The sequence shown here is derived from an EMBL/GenBank/DDBJ whole genome shotgun (WGS) entry which is preliminary data.</text>
</comment>
<reference evidence="2 3" key="1">
    <citation type="submission" date="2019-05" db="EMBL/GenBank/DDBJ databases">
        <title>We sequenced the genome of Paenibacillus hemerocallicola KCTC 33185 for further insight into its adaptation and study the phylogeny of Paenibacillus.</title>
        <authorList>
            <person name="Narsing Rao M.P."/>
        </authorList>
    </citation>
    <scope>NUCLEOTIDE SEQUENCE [LARGE SCALE GENOMIC DNA]</scope>
    <source>
        <strain evidence="2 3">KCTC 33185</strain>
    </source>
</reference>
<dbReference type="Gene3D" id="2.120.10.30">
    <property type="entry name" value="TolB, C-terminal domain"/>
    <property type="match status" value="1"/>
</dbReference>
<dbReference type="Proteomes" id="UP000307943">
    <property type="component" value="Unassembled WGS sequence"/>
</dbReference>